<dbReference type="PANTHER" id="PTHR31541:SF34">
    <property type="entry name" value="TF-B3 DOMAIN-CONTAINING PROTEIN"/>
    <property type="match status" value="1"/>
</dbReference>
<name>A0A178W9A6_ARATH</name>
<keyword evidence="4" id="KW-0804">Transcription</keyword>
<evidence type="ECO:0000259" key="6">
    <source>
        <dbReference type="PROSITE" id="PS50863"/>
    </source>
</evidence>
<reference evidence="8" key="1">
    <citation type="journal article" date="2016" name="Proc. Natl. Acad. Sci. U.S.A.">
        <title>Chromosome-level assembly of Arabidopsis thaliana Ler reveals the extent of translocation and inversion polymorphisms.</title>
        <authorList>
            <person name="Zapata L."/>
            <person name="Ding J."/>
            <person name="Willing E.M."/>
            <person name="Hartwig B."/>
            <person name="Bezdan D."/>
            <person name="Jiao W.B."/>
            <person name="Patel V."/>
            <person name="Velikkakam James G."/>
            <person name="Koornneef M."/>
            <person name="Ossowski S."/>
            <person name="Schneeberger K."/>
        </authorList>
    </citation>
    <scope>NUCLEOTIDE SEQUENCE [LARGE SCALE GENOMIC DNA]</scope>
    <source>
        <strain evidence="8">cv. Landsberg erecta</strain>
    </source>
</reference>
<dbReference type="InterPro" id="IPR003340">
    <property type="entry name" value="B3_DNA-bd"/>
</dbReference>
<protein>
    <recommendedName>
        <fullName evidence="6">TF-B3 domain-containing protein</fullName>
    </recommendedName>
</protein>
<proteinExistence type="predicted"/>
<dbReference type="SMART" id="SM01019">
    <property type="entry name" value="B3"/>
    <property type="match status" value="1"/>
</dbReference>
<gene>
    <name evidence="7" type="ordered locus">AXX17_At1g05470</name>
</gene>
<evidence type="ECO:0000313" key="8">
    <source>
        <dbReference type="Proteomes" id="UP000078284"/>
    </source>
</evidence>
<feature type="domain" description="TF-B3" evidence="6">
    <location>
        <begin position="201"/>
        <end position="293"/>
    </location>
</feature>
<dbReference type="GO" id="GO:0005634">
    <property type="term" value="C:nucleus"/>
    <property type="evidence" value="ECO:0007669"/>
    <property type="project" value="UniProtKB-SubCell"/>
</dbReference>
<organism evidence="7 8">
    <name type="scientific">Arabidopsis thaliana</name>
    <name type="common">Mouse-ear cress</name>
    <dbReference type="NCBI Taxonomy" id="3702"/>
    <lineage>
        <taxon>Eukaryota</taxon>
        <taxon>Viridiplantae</taxon>
        <taxon>Streptophyta</taxon>
        <taxon>Embryophyta</taxon>
        <taxon>Tracheophyta</taxon>
        <taxon>Spermatophyta</taxon>
        <taxon>Magnoliopsida</taxon>
        <taxon>eudicotyledons</taxon>
        <taxon>Gunneridae</taxon>
        <taxon>Pentapetalae</taxon>
        <taxon>rosids</taxon>
        <taxon>malvids</taxon>
        <taxon>Brassicales</taxon>
        <taxon>Brassicaceae</taxon>
        <taxon>Camelineae</taxon>
        <taxon>Arabidopsis</taxon>
    </lineage>
</organism>
<comment type="caution">
    <text evidence="7">The sequence shown here is derived from an EMBL/GenBank/DDBJ whole genome shotgun (WGS) entry which is preliminary data.</text>
</comment>
<dbReference type="InterPro" id="IPR005508">
    <property type="entry name" value="At2g31720-like"/>
</dbReference>
<evidence type="ECO:0000256" key="1">
    <source>
        <dbReference type="ARBA" id="ARBA00004123"/>
    </source>
</evidence>
<evidence type="ECO:0000256" key="4">
    <source>
        <dbReference type="ARBA" id="ARBA00023163"/>
    </source>
</evidence>
<evidence type="ECO:0000256" key="2">
    <source>
        <dbReference type="ARBA" id="ARBA00023015"/>
    </source>
</evidence>
<dbReference type="AlphaFoldDB" id="A0A178W9A6"/>
<dbReference type="Gene3D" id="2.40.330.10">
    <property type="entry name" value="DNA-binding pseudobarrel domain"/>
    <property type="match status" value="1"/>
</dbReference>
<accession>A0A178W9A6</accession>
<evidence type="ECO:0000313" key="7">
    <source>
        <dbReference type="EMBL" id="OAP14997.1"/>
    </source>
</evidence>
<dbReference type="PANTHER" id="PTHR31541">
    <property type="entry name" value="B3 DOMAIN PLANT PROTEIN-RELATED"/>
    <property type="match status" value="1"/>
</dbReference>
<comment type="subcellular location">
    <subcellularLocation>
        <location evidence="1">Nucleus</location>
    </subcellularLocation>
</comment>
<keyword evidence="2" id="KW-0805">Transcription regulation</keyword>
<dbReference type="Proteomes" id="UP000078284">
    <property type="component" value="Chromosome 1"/>
</dbReference>
<keyword evidence="5" id="KW-0539">Nucleus</keyword>
<dbReference type="PROSITE" id="PS50863">
    <property type="entry name" value="B3"/>
    <property type="match status" value="1"/>
</dbReference>
<sequence length="318" mass="37274">MTTNDDDHAAERNTMSMNYELAATLSDEEQRARKGKAKIVCKEEDHVFIKKKEKYEEESEKREFFSHVPRKIRPALRYPQPNFENPNGASSSLNLPFEEDYYMAEYYKKTETINPPNPYHQWSPSSFLTEYTHPRMLEGLHRCGFNRPVVTCYSRTAREMRWWLRQVMKDMRAEDLTLILEKTLSTTDVITTTHGRFSMPFNRLISNDFLKPEERSILEEDTYNDETMGVGAILVDQRSQKWSVILKRWGQNYFLSCGWNDVVKANKLKAGDDICLWAFRCDGVLCFAMRQWRGILCFALVPPLTLRQSSSSNARRLC</sequence>
<dbReference type="SUPFAM" id="SSF101936">
    <property type="entry name" value="DNA-binding pseudobarrel domain"/>
    <property type="match status" value="1"/>
</dbReference>
<dbReference type="EMBL" id="LUHQ01000001">
    <property type="protein sequence ID" value="OAP14997.1"/>
    <property type="molecule type" value="Genomic_DNA"/>
</dbReference>
<evidence type="ECO:0000256" key="3">
    <source>
        <dbReference type="ARBA" id="ARBA00023125"/>
    </source>
</evidence>
<dbReference type="InterPro" id="IPR015300">
    <property type="entry name" value="DNA-bd_pseudobarrel_sf"/>
</dbReference>
<dbReference type="CDD" id="cd10017">
    <property type="entry name" value="B3_DNA"/>
    <property type="match status" value="1"/>
</dbReference>
<dbReference type="ExpressionAtlas" id="A0A178W9A6">
    <property type="expression patterns" value="baseline and differential"/>
</dbReference>
<dbReference type="GO" id="GO:0003677">
    <property type="term" value="F:DNA binding"/>
    <property type="evidence" value="ECO:0007669"/>
    <property type="project" value="UniProtKB-KW"/>
</dbReference>
<keyword evidence="3" id="KW-0238">DNA-binding</keyword>
<dbReference type="Pfam" id="PF03754">
    <property type="entry name" value="At2g31720-like"/>
    <property type="match status" value="1"/>
</dbReference>
<evidence type="ECO:0000256" key="5">
    <source>
        <dbReference type="ARBA" id="ARBA00023242"/>
    </source>
</evidence>